<name>A0ABR6RGQ2_9BURK</name>
<keyword evidence="5" id="KW-0862">Zinc</keyword>
<dbReference type="Pfam" id="PF02535">
    <property type="entry name" value="Zip"/>
    <property type="match status" value="1"/>
</dbReference>
<evidence type="ECO:0000256" key="4">
    <source>
        <dbReference type="ARBA" id="ARBA00022692"/>
    </source>
</evidence>
<evidence type="ECO:0000313" key="9">
    <source>
        <dbReference type="EMBL" id="MBB6578333.1"/>
    </source>
</evidence>
<dbReference type="RefSeq" id="WP_184708534.1">
    <property type="nucleotide sequence ID" value="NZ_JACHKZ010000013.1"/>
</dbReference>
<feature type="transmembrane region" description="Helical" evidence="8">
    <location>
        <begin position="250"/>
        <end position="270"/>
    </location>
</feature>
<reference evidence="9 10" key="1">
    <citation type="submission" date="2020-08" db="EMBL/GenBank/DDBJ databases">
        <title>Functional genomics of gut bacteria from endangered species of beetles.</title>
        <authorList>
            <person name="Carlos-Shanley C."/>
        </authorList>
    </citation>
    <scope>NUCLEOTIDE SEQUENCE [LARGE SCALE GENOMIC DNA]</scope>
    <source>
        <strain evidence="9 10">S00124</strain>
    </source>
</reference>
<dbReference type="PANTHER" id="PTHR11040:SF211">
    <property type="entry name" value="ZINC TRANSPORTER ZIP11"/>
    <property type="match status" value="1"/>
</dbReference>
<evidence type="ECO:0000256" key="7">
    <source>
        <dbReference type="ARBA" id="ARBA00023136"/>
    </source>
</evidence>
<feature type="transmembrane region" description="Helical" evidence="8">
    <location>
        <begin position="81"/>
        <end position="104"/>
    </location>
</feature>
<comment type="caution">
    <text evidence="9">The sequence shown here is derived from an EMBL/GenBank/DDBJ whole genome shotgun (WGS) entry which is preliminary data.</text>
</comment>
<accession>A0ABR6RGQ2</accession>
<keyword evidence="6 8" id="KW-1133">Transmembrane helix</keyword>
<feature type="transmembrane region" description="Helical" evidence="8">
    <location>
        <begin position="221"/>
        <end position="244"/>
    </location>
</feature>
<sequence length="302" mass="30958">MPSENPSVLTSQLPRLRIWIGLTICAIGLLALCGQMWAALQSQPSAQAALLGGSIAALATALGTLPVLLAQRPSGRVQDTLFGFGAGVMLAACAFSLVIPGLNAARSAHLFGGSNWAAGAIVGIAILMGGLALLAMDHLLPHEHFIKGREGSDAKQLRRTWLFVFAIVLHNLPEGLAIGVGYAGNEGLRANALAIGIAIQDVPEGFVVAAALIAAGYGRRLAIALGMASGLVEPLGAVIGATVVGHSAMLLPWGLGFAAGAMLFVISHEIIPESHRKGHEAFATAGLMTGFVLMMVLDTALA</sequence>
<proteinExistence type="inferred from homology"/>
<dbReference type="InterPro" id="IPR003689">
    <property type="entry name" value="ZIP"/>
</dbReference>
<keyword evidence="3" id="KW-1003">Cell membrane</keyword>
<dbReference type="PANTHER" id="PTHR11040">
    <property type="entry name" value="ZINC/IRON TRANSPORTER"/>
    <property type="match status" value="1"/>
</dbReference>
<evidence type="ECO:0000256" key="1">
    <source>
        <dbReference type="ARBA" id="ARBA00004651"/>
    </source>
</evidence>
<evidence type="ECO:0000256" key="5">
    <source>
        <dbReference type="ARBA" id="ARBA00022833"/>
    </source>
</evidence>
<evidence type="ECO:0000256" key="2">
    <source>
        <dbReference type="ARBA" id="ARBA00006939"/>
    </source>
</evidence>
<feature type="transmembrane region" description="Helical" evidence="8">
    <location>
        <begin position="18"/>
        <end position="40"/>
    </location>
</feature>
<dbReference type="Proteomes" id="UP000562492">
    <property type="component" value="Unassembled WGS sequence"/>
</dbReference>
<evidence type="ECO:0000256" key="6">
    <source>
        <dbReference type="ARBA" id="ARBA00022989"/>
    </source>
</evidence>
<feature type="transmembrane region" description="Helical" evidence="8">
    <location>
        <begin position="282"/>
        <end position="301"/>
    </location>
</feature>
<protein>
    <submittedName>
        <fullName evidence="9">ZIP family zinc transporter</fullName>
    </submittedName>
</protein>
<feature type="transmembrane region" description="Helical" evidence="8">
    <location>
        <begin position="190"/>
        <end position="214"/>
    </location>
</feature>
<feature type="transmembrane region" description="Helical" evidence="8">
    <location>
        <begin position="116"/>
        <end position="140"/>
    </location>
</feature>
<comment type="subcellular location">
    <subcellularLocation>
        <location evidence="1">Cell membrane</location>
        <topology evidence="1">Multi-pass membrane protein</topology>
    </subcellularLocation>
</comment>
<keyword evidence="4 8" id="KW-0812">Transmembrane</keyword>
<keyword evidence="10" id="KW-1185">Reference proteome</keyword>
<evidence type="ECO:0000256" key="3">
    <source>
        <dbReference type="ARBA" id="ARBA00022475"/>
    </source>
</evidence>
<dbReference type="EMBL" id="JACHKZ010000013">
    <property type="protein sequence ID" value="MBB6578333.1"/>
    <property type="molecule type" value="Genomic_DNA"/>
</dbReference>
<organism evidence="9 10">
    <name type="scientific">Comamonas odontotermitis</name>
    <dbReference type="NCBI Taxonomy" id="379895"/>
    <lineage>
        <taxon>Bacteria</taxon>
        <taxon>Pseudomonadati</taxon>
        <taxon>Pseudomonadota</taxon>
        <taxon>Betaproteobacteria</taxon>
        <taxon>Burkholderiales</taxon>
        <taxon>Comamonadaceae</taxon>
        <taxon>Comamonas</taxon>
    </lineage>
</organism>
<keyword evidence="7 8" id="KW-0472">Membrane</keyword>
<evidence type="ECO:0000256" key="8">
    <source>
        <dbReference type="SAM" id="Phobius"/>
    </source>
</evidence>
<feature type="transmembrane region" description="Helical" evidence="8">
    <location>
        <begin position="46"/>
        <end position="69"/>
    </location>
</feature>
<comment type="similarity">
    <text evidence="2">Belongs to the ZIP transporter (TC 2.A.5) family.</text>
</comment>
<evidence type="ECO:0000313" key="10">
    <source>
        <dbReference type="Proteomes" id="UP000562492"/>
    </source>
</evidence>
<feature type="transmembrane region" description="Helical" evidence="8">
    <location>
        <begin position="161"/>
        <end position="184"/>
    </location>
</feature>
<gene>
    <name evidence="9" type="ORF">HNP33_002414</name>
</gene>